<evidence type="ECO:0000313" key="3">
    <source>
        <dbReference type="EMBL" id="NDV62727.1"/>
    </source>
</evidence>
<evidence type="ECO:0000313" key="4">
    <source>
        <dbReference type="Proteomes" id="UP000478417"/>
    </source>
</evidence>
<protein>
    <submittedName>
        <fullName evidence="3">Aldehyde dehydrogenase</fullName>
    </submittedName>
</protein>
<gene>
    <name evidence="3" type="ORF">G0Q06_09720</name>
</gene>
<organism evidence="3 4">
    <name type="scientific">Oceanipulchritudo coccoides</name>
    <dbReference type="NCBI Taxonomy" id="2706888"/>
    <lineage>
        <taxon>Bacteria</taxon>
        <taxon>Pseudomonadati</taxon>
        <taxon>Verrucomicrobiota</taxon>
        <taxon>Opitutia</taxon>
        <taxon>Puniceicoccales</taxon>
        <taxon>Oceanipulchritudinaceae</taxon>
        <taxon>Oceanipulchritudo</taxon>
    </lineage>
</organism>
<dbReference type="InterPro" id="IPR016161">
    <property type="entry name" value="Ald_DH/histidinol_DH"/>
</dbReference>
<evidence type="ECO:0000259" key="2">
    <source>
        <dbReference type="Pfam" id="PF00171"/>
    </source>
</evidence>
<dbReference type="RefSeq" id="WP_163965119.1">
    <property type="nucleotide sequence ID" value="NZ_JAAGNX010000002.1"/>
</dbReference>
<dbReference type="Proteomes" id="UP000478417">
    <property type="component" value="Unassembled WGS sequence"/>
</dbReference>
<dbReference type="InterPro" id="IPR016162">
    <property type="entry name" value="Ald_DH_N"/>
</dbReference>
<dbReference type="PANTHER" id="PTHR11699">
    <property type="entry name" value="ALDEHYDE DEHYDROGENASE-RELATED"/>
    <property type="match status" value="1"/>
</dbReference>
<dbReference type="Pfam" id="PF00171">
    <property type="entry name" value="Aldedh"/>
    <property type="match status" value="1"/>
</dbReference>
<dbReference type="GO" id="GO:0016491">
    <property type="term" value="F:oxidoreductase activity"/>
    <property type="evidence" value="ECO:0007669"/>
    <property type="project" value="UniProtKB-KW"/>
</dbReference>
<evidence type="ECO:0000256" key="1">
    <source>
        <dbReference type="ARBA" id="ARBA00023002"/>
    </source>
</evidence>
<accession>A0A6B2M3R1</accession>
<name>A0A6B2M3R1_9BACT</name>
<feature type="domain" description="Aldehyde dehydrogenase" evidence="2">
    <location>
        <begin position="30"/>
        <end position="259"/>
    </location>
</feature>
<dbReference type="SUPFAM" id="SSF53720">
    <property type="entry name" value="ALDH-like"/>
    <property type="match status" value="1"/>
</dbReference>
<proteinExistence type="predicted"/>
<reference evidence="3 4" key="1">
    <citation type="submission" date="2020-02" db="EMBL/GenBank/DDBJ databases">
        <title>Albibacoteraceae fam. nov., the first described family within the subdivision 4 Verrucomicrobia.</title>
        <authorList>
            <person name="Xi F."/>
        </authorList>
    </citation>
    <scope>NUCLEOTIDE SEQUENCE [LARGE SCALE GENOMIC DNA]</scope>
    <source>
        <strain evidence="3 4">CK1056</strain>
    </source>
</reference>
<dbReference type="InterPro" id="IPR015590">
    <property type="entry name" value="Aldehyde_DH_dom"/>
</dbReference>
<comment type="caution">
    <text evidence="3">The sequence shown here is derived from an EMBL/GenBank/DDBJ whole genome shotgun (WGS) entry which is preliminary data.</text>
</comment>
<keyword evidence="4" id="KW-1185">Reference proteome</keyword>
<dbReference type="Gene3D" id="3.40.605.10">
    <property type="entry name" value="Aldehyde Dehydrogenase, Chain A, domain 1"/>
    <property type="match status" value="1"/>
</dbReference>
<dbReference type="EMBL" id="JAAGNX010000002">
    <property type="protein sequence ID" value="NDV62727.1"/>
    <property type="molecule type" value="Genomic_DNA"/>
</dbReference>
<keyword evidence="1" id="KW-0560">Oxidoreductase</keyword>
<sequence>MAERISVKKTYKLYVGGKFPRSESGATLAVKDRKGNVIASCCKASRKDFRDAVLAAASGAKAWKKATPYLRGQILYRAAEMLEGRSAQFVEELQLQGLSKSAARKEVQSSIDRLIYYAGWTDKAVQLFSSVNPVASPHFCFTVPEPTGVIAILLGEGVGFSELTEAVGRVLAGGNSAILVSGNTIPLTASTMGEVWQTSDLPAGVLNILTGPVSDLSSTVSSHRSVDGILGVGLEAELEKSIQEAASDSLKRLRFEAAGIPEGSPYAIQDFLEMKTTWHPVGV</sequence>
<dbReference type="AlphaFoldDB" id="A0A6B2M3R1"/>